<dbReference type="GO" id="GO:0009755">
    <property type="term" value="P:hormone-mediated signaling pathway"/>
    <property type="evidence" value="ECO:0007669"/>
    <property type="project" value="TreeGrafter"/>
</dbReference>
<feature type="region of interest" description="Disordered" evidence="16">
    <location>
        <begin position="48"/>
        <end position="91"/>
    </location>
</feature>
<keyword evidence="11 15" id="KW-0804">Transcription</keyword>
<evidence type="ECO:0000256" key="3">
    <source>
        <dbReference type="ARBA" id="ARBA00019236"/>
    </source>
</evidence>
<keyword evidence="12 15" id="KW-0675">Receptor</keyword>
<proteinExistence type="inferred from homology"/>
<dbReference type="FunFam" id="3.30.50.10:FF:000010">
    <property type="entry name" value="Peroxisome proliferator-activated receptor gamma"/>
    <property type="match status" value="1"/>
</dbReference>
<keyword evidence="4 15" id="KW-0479">Metal-binding</keyword>
<dbReference type="GO" id="GO:0045944">
    <property type="term" value="P:positive regulation of transcription by RNA polymerase II"/>
    <property type="evidence" value="ECO:0007669"/>
    <property type="project" value="TreeGrafter"/>
</dbReference>
<evidence type="ECO:0000256" key="8">
    <source>
        <dbReference type="ARBA" id="ARBA00023121"/>
    </source>
</evidence>
<dbReference type="Gene3D" id="3.30.50.10">
    <property type="entry name" value="Erythroid Transcription Factor GATA-1, subunit A"/>
    <property type="match status" value="1"/>
</dbReference>
<protein>
    <recommendedName>
        <fullName evidence="3">Peroxisome proliferator-activated receptor alpha</fullName>
    </recommendedName>
    <alternativeName>
        <fullName evidence="14">Nuclear receptor subfamily 1 group C member 1</fullName>
    </alternativeName>
</protein>
<dbReference type="SMART" id="SM00430">
    <property type="entry name" value="HOLI"/>
    <property type="match status" value="1"/>
</dbReference>
<dbReference type="PRINTS" id="PR00047">
    <property type="entry name" value="STROIDFINGER"/>
</dbReference>
<keyword evidence="13 15" id="KW-0539">Nucleus</keyword>
<dbReference type="PROSITE" id="PS51843">
    <property type="entry name" value="NR_LBD"/>
    <property type="match status" value="1"/>
</dbReference>
<evidence type="ECO:0000256" key="13">
    <source>
        <dbReference type="ARBA" id="ARBA00023242"/>
    </source>
</evidence>
<dbReference type="InterPro" id="IPR001723">
    <property type="entry name" value="Nuclear_hrmn_rcpt"/>
</dbReference>
<dbReference type="InterPro" id="IPR000536">
    <property type="entry name" value="Nucl_hrmn_rcpt_lig-bd"/>
</dbReference>
<dbReference type="GO" id="GO:0030154">
    <property type="term" value="P:cell differentiation"/>
    <property type="evidence" value="ECO:0007669"/>
    <property type="project" value="TreeGrafter"/>
</dbReference>
<feature type="domain" description="Nuclear receptor" evidence="17">
    <location>
        <begin position="98"/>
        <end position="172"/>
    </location>
</feature>
<evidence type="ECO:0000256" key="9">
    <source>
        <dbReference type="ARBA" id="ARBA00023125"/>
    </source>
</evidence>
<keyword evidence="5 15" id="KW-0863">Zinc-finger</keyword>
<evidence type="ECO:0000256" key="11">
    <source>
        <dbReference type="ARBA" id="ARBA00023163"/>
    </source>
</evidence>
<dbReference type="InterPro" id="IPR050234">
    <property type="entry name" value="Nuclear_hormone_rcpt_NR1"/>
</dbReference>
<evidence type="ECO:0000256" key="5">
    <source>
        <dbReference type="ARBA" id="ARBA00022771"/>
    </source>
</evidence>
<dbReference type="CDD" id="cd06965">
    <property type="entry name" value="NR_DBD_Ppar"/>
    <property type="match status" value="1"/>
</dbReference>
<keyword evidence="20" id="KW-1185">Reference proteome</keyword>
<dbReference type="CDD" id="cd06932">
    <property type="entry name" value="NR_LBD_PPAR"/>
    <property type="match status" value="1"/>
</dbReference>
<feature type="domain" description="NR LBD" evidence="18">
    <location>
        <begin position="202"/>
        <end position="467"/>
    </location>
</feature>
<dbReference type="InterPro" id="IPR001628">
    <property type="entry name" value="Znf_hrmn_rcpt"/>
</dbReference>
<evidence type="ECO:0000256" key="6">
    <source>
        <dbReference type="ARBA" id="ARBA00022833"/>
    </source>
</evidence>
<dbReference type="FunFam" id="1.10.565.10:FF:000013">
    <property type="entry name" value="Peroxisome proliferator-activated receptor delta"/>
    <property type="match status" value="1"/>
</dbReference>
<dbReference type="OrthoDB" id="7634782at2759"/>
<comment type="caution">
    <text evidence="19">The sequence shown here is derived from an EMBL/GenBank/DDBJ whole genome shotgun (WGS) entry which is preliminary data.</text>
</comment>
<dbReference type="GO" id="GO:0050728">
    <property type="term" value="P:negative regulation of inflammatory response"/>
    <property type="evidence" value="ECO:0007669"/>
    <property type="project" value="TreeGrafter"/>
</dbReference>
<reference evidence="19" key="1">
    <citation type="journal article" date="2023" name="Science">
        <title>Genome structures resolve the early diversification of teleost fishes.</title>
        <authorList>
            <person name="Parey E."/>
            <person name="Louis A."/>
            <person name="Montfort J."/>
            <person name="Bouchez O."/>
            <person name="Roques C."/>
            <person name="Iampietro C."/>
            <person name="Lluch J."/>
            <person name="Castinel A."/>
            <person name="Donnadieu C."/>
            <person name="Desvignes T."/>
            <person name="Floi Bucao C."/>
            <person name="Jouanno E."/>
            <person name="Wen M."/>
            <person name="Mejri S."/>
            <person name="Dirks R."/>
            <person name="Jansen H."/>
            <person name="Henkel C."/>
            <person name="Chen W.J."/>
            <person name="Zahm M."/>
            <person name="Cabau C."/>
            <person name="Klopp C."/>
            <person name="Thompson A.W."/>
            <person name="Robinson-Rechavi M."/>
            <person name="Braasch I."/>
            <person name="Lecointre G."/>
            <person name="Bobe J."/>
            <person name="Postlethwait J.H."/>
            <person name="Berthelot C."/>
            <person name="Roest Crollius H."/>
            <person name="Guiguen Y."/>
        </authorList>
    </citation>
    <scope>NUCLEOTIDE SEQUENCE</scope>
    <source>
        <strain evidence="19">WJC10195</strain>
    </source>
</reference>
<dbReference type="PROSITE" id="PS51030">
    <property type="entry name" value="NUCLEAR_REC_DBD_2"/>
    <property type="match status" value="1"/>
</dbReference>
<evidence type="ECO:0000256" key="12">
    <source>
        <dbReference type="ARBA" id="ARBA00023170"/>
    </source>
</evidence>
<dbReference type="GO" id="GO:0045923">
    <property type="term" value="P:positive regulation of fatty acid metabolic process"/>
    <property type="evidence" value="ECO:0007669"/>
    <property type="project" value="TreeGrafter"/>
</dbReference>
<comment type="similarity">
    <text evidence="2">Belongs to the nuclear hormone receptor family. NR1 subfamily.</text>
</comment>
<organism evidence="19 20">
    <name type="scientific">Synaphobranchus kaupii</name>
    <name type="common">Kaup's arrowtooth eel</name>
    <dbReference type="NCBI Taxonomy" id="118154"/>
    <lineage>
        <taxon>Eukaryota</taxon>
        <taxon>Metazoa</taxon>
        <taxon>Chordata</taxon>
        <taxon>Craniata</taxon>
        <taxon>Vertebrata</taxon>
        <taxon>Euteleostomi</taxon>
        <taxon>Actinopterygii</taxon>
        <taxon>Neopterygii</taxon>
        <taxon>Teleostei</taxon>
        <taxon>Anguilliformes</taxon>
        <taxon>Synaphobranchidae</taxon>
        <taxon>Synaphobranchus</taxon>
    </lineage>
</organism>
<dbReference type="SMART" id="SM00399">
    <property type="entry name" value="ZnF_C4"/>
    <property type="match status" value="1"/>
</dbReference>
<evidence type="ECO:0000256" key="16">
    <source>
        <dbReference type="SAM" id="MobiDB-lite"/>
    </source>
</evidence>
<keyword evidence="10" id="KW-0010">Activator</keyword>
<name>A0A9Q1JDL6_SYNKA</name>
<dbReference type="PRINTS" id="PR00398">
    <property type="entry name" value="STRDHORMONER"/>
</dbReference>
<dbReference type="PRINTS" id="PR01289">
    <property type="entry name" value="PROXISOMPAAR"/>
</dbReference>
<evidence type="ECO:0000256" key="4">
    <source>
        <dbReference type="ARBA" id="ARBA00022723"/>
    </source>
</evidence>
<evidence type="ECO:0000256" key="2">
    <source>
        <dbReference type="ARBA" id="ARBA00008092"/>
    </source>
</evidence>
<dbReference type="Pfam" id="PF00104">
    <property type="entry name" value="Hormone_recep"/>
    <property type="match status" value="1"/>
</dbReference>
<keyword evidence="9 15" id="KW-0238">DNA-binding</keyword>
<evidence type="ECO:0000259" key="17">
    <source>
        <dbReference type="PROSITE" id="PS51030"/>
    </source>
</evidence>
<dbReference type="PANTHER" id="PTHR24082">
    <property type="entry name" value="NUCLEAR HORMONE RECEPTOR"/>
    <property type="match status" value="1"/>
</dbReference>
<dbReference type="GO" id="GO:0008289">
    <property type="term" value="F:lipid binding"/>
    <property type="evidence" value="ECO:0007669"/>
    <property type="project" value="UniProtKB-KW"/>
</dbReference>
<evidence type="ECO:0000256" key="7">
    <source>
        <dbReference type="ARBA" id="ARBA00023015"/>
    </source>
</evidence>
<dbReference type="GO" id="GO:0000978">
    <property type="term" value="F:RNA polymerase II cis-regulatory region sequence-specific DNA binding"/>
    <property type="evidence" value="ECO:0007669"/>
    <property type="project" value="TreeGrafter"/>
</dbReference>
<dbReference type="PRINTS" id="PR01288">
    <property type="entry name" value="PROXISOMEPAR"/>
</dbReference>
<keyword evidence="8" id="KW-0446">Lipid-binding</keyword>
<dbReference type="GO" id="GO:0006631">
    <property type="term" value="P:fatty acid metabolic process"/>
    <property type="evidence" value="ECO:0007669"/>
    <property type="project" value="TreeGrafter"/>
</dbReference>
<comment type="subcellular location">
    <subcellularLocation>
        <location evidence="1 15">Nucleus</location>
    </subcellularLocation>
</comment>
<dbReference type="AlphaFoldDB" id="A0A9Q1JDL6"/>
<evidence type="ECO:0000313" key="20">
    <source>
        <dbReference type="Proteomes" id="UP001152622"/>
    </source>
</evidence>
<dbReference type="GO" id="GO:0005634">
    <property type="term" value="C:nucleus"/>
    <property type="evidence" value="ECO:0007669"/>
    <property type="project" value="UniProtKB-SubCell"/>
</dbReference>
<dbReference type="Proteomes" id="UP001152622">
    <property type="component" value="Chromosome 1"/>
</dbReference>
<dbReference type="EMBL" id="JAINUF010000001">
    <property type="protein sequence ID" value="KAJ8382781.1"/>
    <property type="molecule type" value="Genomic_DNA"/>
</dbReference>
<evidence type="ECO:0000256" key="14">
    <source>
        <dbReference type="ARBA" id="ARBA00032723"/>
    </source>
</evidence>
<dbReference type="PANTHER" id="PTHR24082:SF197">
    <property type="entry name" value="PEROXISOME PROLIFERATOR-ACTIVATED RECEPTOR ALPHA"/>
    <property type="match status" value="1"/>
</dbReference>
<dbReference type="Gene3D" id="1.10.565.10">
    <property type="entry name" value="Retinoid X Receptor"/>
    <property type="match status" value="1"/>
</dbReference>
<evidence type="ECO:0000259" key="18">
    <source>
        <dbReference type="PROSITE" id="PS51843"/>
    </source>
</evidence>
<dbReference type="Pfam" id="PF00105">
    <property type="entry name" value="zf-C4"/>
    <property type="match status" value="1"/>
</dbReference>
<dbReference type="PROSITE" id="PS00031">
    <property type="entry name" value="NUCLEAR_REC_DBD_1"/>
    <property type="match status" value="1"/>
</dbReference>
<dbReference type="InterPro" id="IPR003074">
    <property type="entry name" value="1Cnucl_rcpt"/>
</dbReference>
<accession>A0A9Q1JDL6</accession>
<keyword evidence="7 15" id="KW-0805">Transcription regulation</keyword>
<dbReference type="SUPFAM" id="SSF57716">
    <property type="entry name" value="Glucocorticoid receptor-like (DNA-binding domain)"/>
    <property type="match status" value="1"/>
</dbReference>
<gene>
    <name evidence="19" type="ORF">SKAU_G00035590</name>
</gene>
<evidence type="ECO:0000313" key="19">
    <source>
        <dbReference type="EMBL" id="KAJ8382781.1"/>
    </source>
</evidence>
<dbReference type="GO" id="GO:0010887">
    <property type="term" value="P:negative regulation of cholesterol storage"/>
    <property type="evidence" value="ECO:0007669"/>
    <property type="project" value="TreeGrafter"/>
</dbReference>
<dbReference type="GO" id="GO:0001227">
    <property type="term" value="F:DNA-binding transcription repressor activity, RNA polymerase II-specific"/>
    <property type="evidence" value="ECO:0007669"/>
    <property type="project" value="TreeGrafter"/>
</dbReference>
<evidence type="ECO:0000256" key="15">
    <source>
        <dbReference type="RuleBase" id="RU004334"/>
    </source>
</evidence>
<dbReference type="InterPro" id="IPR035500">
    <property type="entry name" value="NHR-like_dom_sf"/>
</dbReference>
<dbReference type="SUPFAM" id="SSF48508">
    <property type="entry name" value="Nuclear receptor ligand-binding domain"/>
    <property type="match status" value="1"/>
</dbReference>
<evidence type="ECO:0000256" key="1">
    <source>
        <dbReference type="ARBA" id="ARBA00004123"/>
    </source>
</evidence>
<dbReference type="GO" id="GO:0008270">
    <property type="term" value="F:zinc ion binding"/>
    <property type="evidence" value="ECO:0007669"/>
    <property type="project" value="UniProtKB-KW"/>
</dbReference>
<keyword evidence="6 15" id="KW-0862">Zinc</keyword>
<sequence length="468" mass="52163">MVDMQREYSAPSPLEDSVLGSPLCGDIIKGMGDLHDLSQSMEDDALSSFDMPEYHSSGTGSGSEGSAGLDALTPASSPSSGVSGGLVGQEEIPSGPLTLECRVCGDRASGYHYGVHACEGCKGFFRRTIRLKLEYEKCERSCKIQKKNRNKCQYCRFQKCLSVGMSHNAIRFGRMPQSEKMKLKAEILTGEKGEEENPQLADQKTLAKQIHESYLKNFNMNKAKARVILTGKTSTPPFVIHDMDTLQLAEQTLVAKMVGTAGGLQNREAEVRLFHCCQCTSVETVTELTEFAKSVPGFSDLDLNDQVTLLKYGVYEAMFAMLASCMNKDGLLVAYGNGFITREFLKSLRRPFSDMMEPKFQFAMKFNALELDDSDLALFVAAIICCGDRPGLVNVQYIERMQENIVQVLRLHLLANHPDDAFLFPRLLQKLADLRQLVTEHAQLVQEIKKTEDTALHPLLQEIYRDMY</sequence>
<dbReference type="InterPro" id="IPR003076">
    <property type="entry name" value="PPAR-alpha"/>
</dbReference>
<evidence type="ECO:0000256" key="10">
    <source>
        <dbReference type="ARBA" id="ARBA00023159"/>
    </source>
</evidence>
<dbReference type="GO" id="GO:0004879">
    <property type="term" value="F:nuclear receptor activity"/>
    <property type="evidence" value="ECO:0007669"/>
    <property type="project" value="InterPro"/>
</dbReference>
<dbReference type="InterPro" id="IPR013088">
    <property type="entry name" value="Znf_NHR/GATA"/>
</dbReference>